<accession>A0A6J6GLR5</accession>
<dbReference type="AlphaFoldDB" id="A0A6J6GLR5"/>
<proteinExistence type="predicted"/>
<protein>
    <submittedName>
        <fullName evidence="3">Unannotated protein</fullName>
    </submittedName>
</protein>
<feature type="compositionally biased region" description="Low complexity" evidence="1">
    <location>
        <begin position="44"/>
        <end position="134"/>
    </location>
</feature>
<dbReference type="GO" id="GO:0010181">
    <property type="term" value="F:FMN binding"/>
    <property type="evidence" value="ECO:0007669"/>
    <property type="project" value="InterPro"/>
</dbReference>
<sequence>MKRFLLIAAGTVGGLGAVLSVTPPQLGASDLGLGLDMGTLTTPDATVSTPAAVSESPAASAPTKKPTKPSPTQKNPTKTNSSSPAASTPTSAPAPTSAASSTPTTVQTPTTPKPAQTSTTPKPAQTATTPTPVVKSINGDFTGPVVNVSYGNVQVQITVTNGKITDAQALIAPTGKNDKYTRKALPILIQQTLAAQSTNIQGASGASYTTYGWRKSLQGAMVKAGL</sequence>
<reference evidence="3" key="1">
    <citation type="submission" date="2020-05" db="EMBL/GenBank/DDBJ databases">
        <authorList>
            <person name="Chiriac C."/>
            <person name="Salcher M."/>
            <person name="Ghai R."/>
            <person name="Kavagutti S V."/>
        </authorList>
    </citation>
    <scope>NUCLEOTIDE SEQUENCE</scope>
</reference>
<gene>
    <name evidence="3" type="ORF">UFOPK1852_00066</name>
</gene>
<feature type="domain" description="FMN-binding" evidence="2">
    <location>
        <begin position="149"/>
        <end position="224"/>
    </location>
</feature>
<dbReference type="EMBL" id="CAEZUS010000005">
    <property type="protein sequence ID" value="CAB4601150.1"/>
    <property type="molecule type" value="Genomic_DNA"/>
</dbReference>
<evidence type="ECO:0000259" key="2">
    <source>
        <dbReference type="SMART" id="SM00900"/>
    </source>
</evidence>
<dbReference type="GO" id="GO:0016020">
    <property type="term" value="C:membrane"/>
    <property type="evidence" value="ECO:0007669"/>
    <property type="project" value="InterPro"/>
</dbReference>
<feature type="region of interest" description="Disordered" evidence="1">
    <location>
        <begin position="44"/>
        <end position="135"/>
    </location>
</feature>
<name>A0A6J6GLR5_9ZZZZ</name>
<dbReference type="Gene3D" id="3.90.1010.20">
    <property type="match status" value="1"/>
</dbReference>
<evidence type="ECO:0000313" key="3">
    <source>
        <dbReference type="EMBL" id="CAB4601150.1"/>
    </source>
</evidence>
<dbReference type="InterPro" id="IPR007329">
    <property type="entry name" value="FMN-bd"/>
</dbReference>
<evidence type="ECO:0000256" key="1">
    <source>
        <dbReference type="SAM" id="MobiDB-lite"/>
    </source>
</evidence>
<organism evidence="3">
    <name type="scientific">freshwater metagenome</name>
    <dbReference type="NCBI Taxonomy" id="449393"/>
    <lineage>
        <taxon>unclassified sequences</taxon>
        <taxon>metagenomes</taxon>
        <taxon>ecological metagenomes</taxon>
    </lineage>
</organism>
<dbReference type="SMART" id="SM00900">
    <property type="entry name" value="FMN_bind"/>
    <property type="match status" value="1"/>
</dbReference>